<dbReference type="GO" id="GO:0006355">
    <property type="term" value="P:regulation of DNA-templated transcription"/>
    <property type="evidence" value="ECO:0007669"/>
    <property type="project" value="InterPro"/>
</dbReference>
<evidence type="ECO:0000259" key="12">
    <source>
        <dbReference type="PROSITE" id="PS51005"/>
    </source>
</evidence>
<evidence type="ECO:0000256" key="9">
    <source>
        <dbReference type="ARBA" id="ARBA00023163"/>
    </source>
</evidence>
<feature type="compositionally biased region" description="Basic and acidic residues" evidence="11">
    <location>
        <begin position="212"/>
        <end position="221"/>
    </location>
</feature>
<sequence>MGTVTLESLPLGFRFRPTDEELINHYLRLKVNGRHADVHVIPEIDVCKWEPWDLPSLSVIKTDDPEWFFFCPRDRKYPNGQRSNRATDAGYWKATGKDRTIRSRAYRSPSNTNGLIGMKKTLVFYRGRAPKGERTHWIMHEYRPTLKDLDGTGPGQEAFVLCRLFRKSEEKAESPKYDEVNQTGSSPTTTKSSPDDTSSDMLQETATSDMPVKGEESEVMDRWFTNNPDITTPNAVRPVESGSNSYMASDVEDHATEENPLEVQMHLEENSKLDDPAHEQIDFTAFSPLRSQIDLSPTCYVGSPYACDFGNDINGFHFLDGTGEQDISISELLVEALHNPDESSCEESTYQENPVVGRAGHLSEHTQLLQNIPPGSSYNGSYSDTDTDTAQRDLDMRASGLYNEQADFKDAVQIQAQPLRMGNMGHPADNFVGDYEMYNSFEEPTSLNVPVNYYGHGGGTGIKIRTRQTPRSSSNNFETQGIAPRRVRLQKSILPASAADNDARDLKQNHGHDEVQSATAGANKVMEQSSAVDGQEKEYSSSHRAVGTGIKIRSRQPQQPSLNNITSHQGSAPRRIRLQMNTAPRSITDENGEDVKLNNVEGEDESQSTVTEVKSPQPIADINGKAVLQTKEEEEEEDDDVVSS</sequence>
<keyword evidence="3" id="KW-0812">Transmembrane</keyword>
<dbReference type="InterPro" id="IPR036093">
    <property type="entry name" value="NAC_dom_sf"/>
</dbReference>
<keyword evidence="4" id="KW-1133">Transmembrane helix</keyword>
<evidence type="ECO:0000256" key="8">
    <source>
        <dbReference type="ARBA" id="ARBA00023159"/>
    </source>
</evidence>
<dbReference type="Gene3D" id="2.170.150.80">
    <property type="entry name" value="NAC domain"/>
    <property type="match status" value="1"/>
</dbReference>
<evidence type="ECO:0000256" key="1">
    <source>
        <dbReference type="ARBA" id="ARBA00004123"/>
    </source>
</evidence>
<feature type="compositionally biased region" description="Low complexity" evidence="11">
    <location>
        <begin position="185"/>
        <end position="200"/>
    </location>
</feature>
<dbReference type="AlphaFoldDB" id="A0A060A641"/>
<keyword evidence="6" id="KW-0238">DNA-binding</keyword>
<evidence type="ECO:0000256" key="2">
    <source>
        <dbReference type="ARBA" id="ARBA00004167"/>
    </source>
</evidence>
<evidence type="ECO:0000256" key="10">
    <source>
        <dbReference type="ARBA" id="ARBA00023242"/>
    </source>
</evidence>
<feature type="region of interest" description="Disordered" evidence="11">
    <location>
        <begin position="171"/>
        <end position="244"/>
    </location>
</feature>
<feature type="domain" description="NAC" evidence="12">
    <location>
        <begin position="9"/>
        <end position="167"/>
    </location>
</feature>
<protein>
    <submittedName>
        <fullName evidence="13">NAC domain-containing protein</fullName>
    </submittedName>
</protein>
<dbReference type="GO" id="GO:0005634">
    <property type="term" value="C:nucleus"/>
    <property type="evidence" value="ECO:0007669"/>
    <property type="project" value="UniProtKB-SubCell"/>
</dbReference>
<accession>A0A060A641</accession>
<evidence type="ECO:0000256" key="5">
    <source>
        <dbReference type="ARBA" id="ARBA00023015"/>
    </source>
</evidence>
<evidence type="ECO:0000256" key="11">
    <source>
        <dbReference type="SAM" id="MobiDB-lite"/>
    </source>
</evidence>
<feature type="region of interest" description="Disordered" evidence="11">
    <location>
        <begin position="527"/>
        <end position="576"/>
    </location>
</feature>
<evidence type="ECO:0000256" key="3">
    <source>
        <dbReference type="ARBA" id="ARBA00022692"/>
    </source>
</evidence>
<evidence type="ECO:0000256" key="6">
    <source>
        <dbReference type="ARBA" id="ARBA00023125"/>
    </source>
</evidence>
<dbReference type="Pfam" id="PF02365">
    <property type="entry name" value="NAM"/>
    <property type="match status" value="1"/>
</dbReference>
<dbReference type="InterPro" id="IPR003441">
    <property type="entry name" value="NAC-dom"/>
</dbReference>
<comment type="subcellular location">
    <subcellularLocation>
        <location evidence="2">Membrane</location>
        <topology evidence="2">Single-pass membrane protein</topology>
    </subcellularLocation>
    <subcellularLocation>
        <location evidence="1">Nucleus</location>
    </subcellularLocation>
</comment>
<evidence type="ECO:0000256" key="7">
    <source>
        <dbReference type="ARBA" id="ARBA00023136"/>
    </source>
</evidence>
<dbReference type="EMBL" id="KF874835">
    <property type="protein sequence ID" value="AIA57515.1"/>
    <property type="molecule type" value="mRNA"/>
</dbReference>
<dbReference type="SUPFAM" id="SSF101941">
    <property type="entry name" value="NAC domain"/>
    <property type="match status" value="1"/>
</dbReference>
<keyword evidence="7" id="KW-0472">Membrane</keyword>
<dbReference type="PROSITE" id="PS51005">
    <property type="entry name" value="NAC"/>
    <property type="match status" value="1"/>
</dbReference>
<feature type="compositionally biased region" description="Polar residues" evidence="11">
    <location>
        <begin position="555"/>
        <end position="570"/>
    </location>
</feature>
<dbReference type="GO" id="GO:0016020">
    <property type="term" value="C:membrane"/>
    <property type="evidence" value="ECO:0007669"/>
    <property type="project" value="UniProtKB-SubCell"/>
</dbReference>
<gene>
    <name evidence="13" type="primary">NAC11</name>
</gene>
<evidence type="ECO:0000256" key="4">
    <source>
        <dbReference type="ARBA" id="ARBA00022989"/>
    </source>
</evidence>
<evidence type="ECO:0000313" key="13">
    <source>
        <dbReference type="EMBL" id="AIA57515.1"/>
    </source>
</evidence>
<feature type="compositionally biased region" description="Polar residues" evidence="11">
    <location>
        <begin position="224"/>
        <end position="234"/>
    </location>
</feature>
<keyword evidence="9" id="KW-0804">Transcription</keyword>
<keyword evidence="10" id="KW-0539">Nucleus</keyword>
<keyword evidence="5" id="KW-0805">Transcription regulation</keyword>
<dbReference type="FunFam" id="2.170.150.80:FF:000002">
    <property type="entry name" value="Nac domain-containing protein 86"/>
    <property type="match status" value="1"/>
</dbReference>
<dbReference type="PANTHER" id="PTHR31744">
    <property type="entry name" value="PROTEIN CUP-SHAPED COTYLEDON 2-RELATED"/>
    <property type="match status" value="1"/>
</dbReference>
<organism evidence="13">
    <name type="scientific">Boehmeria nivea</name>
    <name type="common">Chinese grass</name>
    <name type="synonym">Urtica nivea</name>
    <dbReference type="NCBI Taxonomy" id="83906"/>
    <lineage>
        <taxon>Eukaryota</taxon>
        <taxon>Viridiplantae</taxon>
        <taxon>Streptophyta</taxon>
        <taxon>Embryophyta</taxon>
        <taxon>Tracheophyta</taxon>
        <taxon>Spermatophyta</taxon>
        <taxon>Magnoliopsida</taxon>
        <taxon>eudicotyledons</taxon>
        <taxon>Gunneridae</taxon>
        <taxon>Pentapetalae</taxon>
        <taxon>rosids</taxon>
        <taxon>fabids</taxon>
        <taxon>Rosales</taxon>
        <taxon>Urticaceae</taxon>
        <taxon>Boehmeria</taxon>
    </lineage>
</organism>
<dbReference type="PANTHER" id="PTHR31744:SF216">
    <property type="entry name" value="NAC TRANSCRIPTION FACTOR"/>
    <property type="match status" value="1"/>
</dbReference>
<feature type="region of interest" description="Disordered" evidence="11">
    <location>
        <begin position="598"/>
        <end position="644"/>
    </location>
</feature>
<reference evidence="13" key="1">
    <citation type="submission" date="2013-11" db="EMBL/GenBank/DDBJ databases">
        <title>Identification, phylogenetic and expression analysis for 32 NAC transcription factors in ramie (Boehmeria nivea L. Gaud).</title>
        <authorList>
            <person name="Liu T."/>
        </authorList>
    </citation>
    <scope>NUCLEOTIDE SEQUENCE</scope>
</reference>
<proteinExistence type="evidence at transcript level"/>
<name>A0A060A641_BOENI</name>
<dbReference type="GO" id="GO:0000976">
    <property type="term" value="F:transcription cis-regulatory region binding"/>
    <property type="evidence" value="ECO:0007669"/>
    <property type="project" value="UniProtKB-ARBA"/>
</dbReference>
<keyword evidence="8" id="KW-0010">Activator</keyword>
<feature type="compositionally biased region" description="Acidic residues" evidence="11">
    <location>
        <begin position="632"/>
        <end position="644"/>
    </location>
</feature>